<keyword evidence="1" id="KW-1133">Transmembrane helix</keyword>
<accession>A0A0C3RGI2</accession>
<dbReference type="AlphaFoldDB" id="A0A0C3RGI2"/>
<comment type="caution">
    <text evidence="2">The sequence shown here is derived from an EMBL/GenBank/DDBJ whole genome shotgun (WGS) entry which is preliminary data.</text>
</comment>
<evidence type="ECO:0000313" key="3">
    <source>
        <dbReference type="Proteomes" id="UP000031980"/>
    </source>
</evidence>
<evidence type="ECO:0000256" key="1">
    <source>
        <dbReference type="SAM" id="Phobius"/>
    </source>
</evidence>
<dbReference type="Proteomes" id="UP000031980">
    <property type="component" value="Unassembled WGS sequence"/>
</dbReference>
<gene>
    <name evidence="2" type="ORF">BA92_10550</name>
</gene>
<organism evidence="2 3">
    <name type="scientific">Sanguibacteroides justesenii</name>
    <dbReference type="NCBI Taxonomy" id="1547597"/>
    <lineage>
        <taxon>Bacteria</taxon>
        <taxon>Pseudomonadati</taxon>
        <taxon>Bacteroidota</taxon>
        <taxon>Bacteroidia</taxon>
        <taxon>Bacteroidales</taxon>
        <taxon>Porphyromonadaceae</taxon>
        <taxon>Sanguibacteroides</taxon>
    </lineage>
</organism>
<keyword evidence="1" id="KW-0472">Membrane</keyword>
<proteinExistence type="predicted"/>
<keyword evidence="3" id="KW-1185">Reference proteome</keyword>
<evidence type="ECO:0000313" key="2">
    <source>
        <dbReference type="EMBL" id="KIO44609.1"/>
    </source>
</evidence>
<feature type="transmembrane region" description="Helical" evidence="1">
    <location>
        <begin position="28"/>
        <end position="48"/>
    </location>
</feature>
<dbReference type="EMBL" id="JPIU01000039">
    <property type="protein sequence ID" value="KIO44609.1"/>
    <property type="molecule type" value="Genomic_DNA"/>
</dbReference>
<reference evidence="2 3" key="1">
    <citation type="submission" date="2014-07" db="EMBL/GenBank/DDBJ databases">
        <title>Porphyromonadaceae bacterium OUH 308042 = ATCC BAA-2681 = DSM 28342 draft genome.</title>
        <authorList>
            <person name="Sydenham T.V."/>
            <person name="Hasman H."/>
            <person name="Justensen U.S."/>
        </authorList>
    </citation>
    <scope>NUCLEOTIDE SEQUENCE [LARGE SCALE GENOMIC DNA]</scope>
    <source>
        <strain evidence="2 3">OUH 308042</strain>
    </source>
</reference>
<sequence length="59" mass="6691">MEAAEIVCFGILFLIEKTKRLKLKIESMVVFGFFIVVAVSGLLLPHFLTEPDHKLESNK</sequence>
<protein>
    <submittedName>
        <fullName evidence="2">Uncharacterized protein</fullName>
    </submittedName>
</protein>
<name>A0A0C3RGI2_9PORP</name>
<keyword evidence="1" id="KW-0812">Transmembrane</keyword>